<reference evidence="4" key="1">
    <citation type="submission" date="2016-11" db="EMBL/GenBank/DDBJ databases">
        <authorList>
            <person name="Varghese N."/>
            <person name="Submissions S."/>
        </authorList>
    </citation>
    <scope>NUCLEOTIDE SEQUENCE [LARGE SCALE GENOMIC DNA]</scope>
    <source>
        <strain evidence="4">GAS401</strain>
    </source>
</reference>
<evidence type="ECO:0000313" key="3">
    <source>
        <dbReference type="EMBL" id="SHN85788.1"/>
    </source>
</evidence>
<dbReference type="GO" id="GO:0016787">
    <property type="term" value="F:hydrolase activity"/>
    <property type="evidence" value="ECO:0007669"/>
    <property type="project" value="UniProtKB-KW"/>
</dbReference>
<dbReference type="AlphaFoldDB" id="A0A1M7US38"/>
<accession>A0A1M7US38</accession>
<keyword evidence="4" id="KW-1185">Reference proteome</keyword>
<feature type="region of interest" description="Disordered" evidence="1">
    <location>
        <begin position="93"/>
        <end position="116"/>
    </location>
</feature>
<keyword evidence="3" id="KW-0378">Hydrolase</keyword>
<proteinExistence type="predicted"/>
<evidence type="ECO:0000313" key="4">
    <source>
        <dbReference type="Proteomes" id="UP000184096"/>
    </source>
</evidence>
<dbReference type="PROSITE" id="PS50271">
    <property type="entry name" value="ZF_UBP"/>
    <property type="match status" value="1"/>
</dbReference>
<dbReference type="EMBL" id="LT670849">
    <property type="protein sequence ID" value="SHN85788.1"/>
    <property type="molecule type" value="Genomic_DNA"/>
</dbReference>
<organism evidence="3 4">
    <name type="scientific">Bradyrhizobium erythrophlei</name>
    <dbReference type="NCBI Taxonomy" id="1437360"/>
    <lineage>
        <taxon>Bacteria</taxon>
        <taxon>Pseudomonadati</taxon>
        <taxon>Pseudomonadota</taxon>
        <taxon>Alphaproteobacteria</taxon>
        <taxon>Hyphomicrobiales</taxon>
        <taxon>Nitrobacteraceae</taxon>
        <taxon>Bradyrhizobium</taxon>
    </lineage>
</organism>
<dbReference type="InterPro" id="IPR001607">
    <property type="entry name" value="Znf_UBP"/>
</dbReference>
<protein>
    <submittedName>
        <fullName evidence="3">Ubiquitin-hydrolase Zn-finger-containing protein</fullName>
    </submittedName>
</protein>
<gene>
    <name evidence="3" type="ORF">SAMN05444170_6435</name>
</gene>
<feature type="domain" description="UBP-type" evidence="2">
    <location>
        <begin position="1"/>
        <end position="108"/>
    </location>
</feature>
<dbReference type="Pfam" id="PF02148">
    <property type="entry name" value="zf-UBP"/>
    <property type="match status" value="1"/>
</dbReference>
<dbReference type="SUPFAM" id="SSF57850">
    <property type="entry name" value="RING/U-box"/>
    <property type="match status" value="1"/>
</dbReference>
<dbReference type="InterPro" id="IPR013083">
    <property type="entry name" value="Znf_RING/FYVE/PHD"/>
</dbReference>
<dbReference type="Proteomes" id="UP000184096">
    <property type="component" value="Chromosome I"/>
</dbReference>
<sequence>MRSVGEAPMKSERDGINPAVKPSGTGCVDCMASGRWWFHLRRCAACGYIGCCDSSPNQHASKHYAATGHPVITSFEPGEHWFYDYRTEQPFAGPKLHPPHAHPPEQPVPGPAGAVPSNWQTLIRG</sequence>
<evidence type="ECO:0000256" key="1">
    <source>
        <dbReference type="SAM" id="MobiDB-lite"/>
    </source>
</evidence>
<name>A0A1M7US38_9BRAD</name>
<dbReference type="Gene3D" id="3.30.40.10">
    <property type="entry name" value="Zinc/RING finger domain, C3HC4 (zinc finger)"/>
    <property type="match status" value="1"/>
</dbReference>
<dbReference type="GO" id="GO:0008270">
    <property type="term" value="F:zinc ion binding"/>
    <property type="evidence" value="ECO:0007669"/>
    <property type="project" value="InterPro"/>
</dbReference>
<evidence type="ECO:0000259" key="2">
    <source>
        <dbReference type="PROSITE" id="PS50271"/>
    </source>
</evidence>